<dbReference type="EMBL" id="RQJX01000020">
    <property type="protein sequence ID" value="RQN02480.1"/>
    <property type="molecule type" value="Genomic_DNA"/>
</dbReference>
<dbReference type="GO" id="GO:0005886">
    <property type="term" value="C:plasma membrane"/>
    <property type="evidence" value="ECO:0007669"/>
    <property type="project" value="UniProtKB-SubCell"/>
</dbReference>
<dbReference type="PROSITE" id="PS00211">
    <property type="entry name" value="ABC_TRANSPORTER_1"/>
    <property type="match status" value="1"/>
</dbReference>
<feature type="transmembrane region" description="Helical" evidence="5">
    <location>
        <begin position="156"/>
        <end position="175"/>
    </location>
</feature>
<dbReference type="OrthoDB" id="4966664at2"/>
<keyword evidence="9" id="KW-1185">Reference proteome</keyword>
<reference evidence="8 9" key="1">
    <citation type="submission" date="2018-11" db="EMBL/GenBank/DDBJ databases">
        <authorList>
            <person name="Li F."/>
        </authorList>
    </citation>
    <scope>NUCLEOTIDE SEQUENCE [LARGE SCALE GENOMIC DNA]</scope>
    <source>
        <strain evidence="8 9">YS17T</strain>
    </source>
</reference>
<dbReference type="PANTHER" id="PTHR43394">
    <property type="entry name" value="ATP-DEPENDENT PERMEASE MDL1, MITOCHONDRIAL"/>
    <property type="match status" value="1"/>
</dbReference>
<protein>
    <submittedName>
        <fullName evidence="8">ABC transporter ATP-binding protein</fullName>
    </submittedName>
</protein>
<keyword evidence="8" id="KW-0547">Nucleotide-binding</keyword>
<feature type="transmembrane region" description="Helical" evidence="5">
    <location>
        <begin position="57"/>
        <end position="75"/>
    </location>
</feature>
<evidence type="ECO:0000313" key="9">
    <source>
        <dbReference type="Proteomes" id="UP000275225"/>
    </source>
</evidence>
<dbReference type="InterPro" id="IPR017871">
    <property type="entry name" value="ABC_transporter-like_CS"/>
</dbReference>
<dbReference type="RefSeq" id="WP_124237610.1">
    <property type="nucleotide sequence ID" value="NZ_JBHUFI010000011.1"/>
</dbReference>
<proteinExistence type="predicted"/>
<dbReference type="InterPro" id="IPR039421">
    <property type="entry name" value="Type_1_exporter"/>
</dbReference>
<dbReference type="Pfam" id="PF00005">
    <property type="entry name" value="ABC_tran"/>
    <property type="match status" value="1"/>
</dbReference>
<dbReference type="PROSITE" id="PS50929">
    <property type="entry name" value="ABC_TM1F"/>
    <property type="match status" value="1"/>
</dbReference>
<dbReference type="SUPFAM" id="SSF90123">
    <property type="entry name" value="ABC transporter transmembrane region"/>
    <property type="match status" value="1"/>
</dbReference>
<feature type="domain" description="ABC transporter" evidence="6">
    <location>
        <begin position="322"/>
        <end position="558"/>
    </location>
</feature>
<feature type="transmembrane region" description="Helical" evidence="5">
    <location>
        <begin position="132"/>
        <end position="150"/>
    </location>
</feature>
<keyword evidence="3 5" id="KW-1133">Transmembrane helix</keyword>
<gene>
    <name evidence="8" type="ORF">EHW97_13015</name>
</gene>
<dbReference type="Proteomes" id="UP000275225">
    <property type="component" value="Unassembled WGS sequence"/>
</dbReference>
<dbReference type="InterPro" id="IPR036640">
    <property type="entry name" value="ABC1_TM_sf"/>
</dbReference>
<dbReference type="InterPro" id="IPR011527">
    <property type="entry name" value="ABC1_TM_dom"/>
</dbReference>
<keyword evidence="2 5" id="KW-0812">Transmembrane</keyword>
<evidence type="ECO:0000313" key="8">
    <source>
        <dbReference type="EMBL" id="RQN02480.1"/>
    </source>
</evidence>
<dbReference type="InterPro" id="IPR003439">
    <property type="entry name" value="ABC_transporter-like_ATP-bd"/>
</dbReference>
<keyword evidence="8" id="KW-0067">ATP-binding</keyword>
<evidence type="ECO:0000256" key="1">
    <source>
        <dbReference type="ARBA" id="ARBA00004651"/>
    </source>
</evidence>
<feature type="domain" description="ABC transmembrane type-1" evidence="7">
    <location>
        <begin position="19"/>
        <end position="299"/>
    </location>
</feature>
<feature type="transmembrane region" description="Helical" evidence="5">
    <location>
        <begin position="237"/>
        <end position="261"/>
    </location>
</feature>
<dbReference type="InterPro" id="IPR027417">
    <property type="entry name" value="P-loop_NTPase"/>
</dbReference>
<dbReference type="GO" id="GO:0016887">
    <property type="term" value="F:ATP hydrolysis activity"/>
    <property type="evidence" value="ECO:0007669"/>
    <property type="project" value="InterPro"/>
</dbReference>
<evidence type="ECO:0000256" key="4">
    <source>
        <dbReference type="ARBA" id="ARBA00023136"/>
    </source>
</evidence>
<organism evidence="8 9">
    <name type="scientific">Aeromicrobium camelliae</name>
    <dbReference type="NCBI Taxonomy" id="1538144"/>
    <lineage>
        <taxon>Bacteria</taxon>
        <taxon>Bacillati</taxon>
        <taxon>Actinomycetota</taxon>
        <taxon>Actinomycetes</taxon>
        <taxon>Propionibacteriales</taxon>
        <taxon>Nocardioidaceae</taxon>
        <taxon>Aeromicrobium</taxon>
    </lineage>
</organism>
<dbReference type="GO" id="GO:0005524">
    <property type="term" value="F:ATP binding"/>
    <property type="evidence" value="ECO:0007669"/>
    <property type="project" value="UniProtKB-KW"/>
</dbReference>
<evidence type="ECO:0000259" key="7">
    <source>
        <dbReference type="PROSITE" id="PS50929"/>
    </source>
</evidence>
<dbReference type="CDD" id="cd07346">
    <property type="entry name" value="ABC_6TM_exporters"/>
    <property type="match status" value="1"/>
</dbReference>
<evidence type="ECO:0000259" key="6">
    <source>
        <dbReference type="PROSITE" id="PS50893"/>
    </source>
</evidence>
<dbReference type="PANTHER" id="PTHR43394:SF1">
    <property type="entry name" value="ATP-BINDING CASSETTE SUB-FAMILY B MEMBER 10, MITOCHONDRIAL"/>
    <property type="match status" value="1"/>
</dbReference>
<accession>A0A3N6W4R8</accession>
<dbReference type="GO" id="GO:0015421">
    <property type="term" value="F:ABC-type oligopeptide transporter activity"/>
    <property type="evidence" value="ECO:0007669"/>
    <property type="project" value="TreeGrafter"/>
</dbReference>
<dbReference type="AlphaFoldDB" id="A0A3N6W4R8"/>
<evidence type="ECO:0000256" key="2">
    <source>
        <dbReference type="ARBA" id="ARBA00022692"/>
    </source>
</evidence>
<dbReference type="Gene3D" id="1.20.1560.10">
    <property type="entry name" value="ABC transporter type 1, transmembrane domain"/>
    <property type="match status" value="1"/>
</dbReference>
<dbReference type="SUPFAM" id="SSF52540">
    <property type="entry name" value="P-loop containing nucleoside triphosphate hydrolases"/>
    <property type="match status" value="1"/>
</dbReference>
<dbReference type="Gene3D" id="3.40.50.300">
    <property type="entry name" value="P-loop containing nucleotide triphosphate hydrolases"/>
    <property type="match status" value="1"/>
</dbReference>
<keyword evidence="4 5" id="KW-0472">Membrane</keyword>
<comment type="subcellular location">
    <subcellularLocation>
        <location evidence="1">Cell membrane</location>
        <topology evidence="1">Multi-pass membrane protein</topology>
    </subcellularLocation>
</comment>
<comment type="caution">
    <text evidence="8">The sequence shown here is derived from an EMBL/GenBank/DDBJ whole genome shotgun (WGS) entry which is preliminary data.</text>
</comment>
<dbReference type="PROSITE" id="PS50893">
    <property type="entry name" value="ABC_TRANSPORTER_2"/>
    <property type="match status" value="1"/>
</dbReference>
<evidence type="ECO:0000256" key="5">
    <source>
        <dbReference type="SAM" id="Phobius"/>
    </source>
</evidence>
<evidence type="ECO:0000256" key="3">
    <source>
        <dbReference type="ARBA" id="ARBA00022989"/>
    </source>
</evidence>
<sequence length="558" mass="59060">MSGSGMLRRTIWRQRRRLLLGFPLLIAWQLGEAMTPVVIGMVVDHGVATGDTRAFLFWLLVLATLMAGFSLAYRFGGRLGLRSIQEESHALRSEIAGHVLDPRGADTDELPGEVLSLATADADMTGMVVRQLGFALGSLVAVLAIGGYLLVTDWVVAALVLVGMPLVVGVTQLLAPMVARRTEAQQETVARASGVASDLMAGLRPLKGVGAEDIAIGRYRDASQAAQRASITMARAWGVLAGVSSGLSVLFLGVVAAVAGVRALDGAITLGQFIAIVGVAQYLAEPILALGELTAQAAASLASGRRISRFLHTPALVEGGPLTPDSPPRTLRFEGVAAGPLKGLDLEVGRGELVALVADAPHVDDALMRLLYGTLRPDQGRVLLGAHPLQDLTLAARRAAMLVNDHHADLFEGTIHDAIDPRRDLSDEQLTALLVASASTDVIAAHAEGLDHRIRAGGGTLSGGQRQRLTLARALAEDRPILVLHEPTSAVDAVTEQRIATGLREARRAHATLVLTASPALLDVADRVVVVRDGQVVDRGQHRELLRRDADYARRVAR</sequence>
<name>A0A3N6W4R8_9ACTN</name>
<dbReference type="Pfam" id="PF00664">
    <property type="entry name" value="ABC_membrane"/>
    <property type="match status" value="1"/>
</dbReference>